<dbReference type="SUPFAM" id="SSF141694">
    <property type="entry name" value="AF2212/PG0164-like"/>
    <property type="match status" value="1"/>
</dbReference>
<dbReference type="Proteomes" id="UP000199577">
    <property type="component" value="Unassembled WGS sequence"/>
</dbReference>
<organism evidence="1 2">
    <name type="scientific">Parapedobacter composti</name>
    <dbReference type="NCBI Taxonomy" id="623281"/>
    <lineage>
        <taxon>Bacteria</taxon>
        <taxon>Pseudomonadati</taxon>
        <taxon>Bacteroidota</taxon>
        <taxon>Sphingobacteriia</taxon>
        <taxon>Sphingobacteriales</taxon>
        <taxon>Sphingobacteriaceae</taxon>
        <taxon>Parapedobacter</taxon>
    </lineage>
</organism>
<name>A0A1I1MAZ2_9SPHI</name>
<keyword evidence="2" id="KW-1185">Reference proteome</keyword>
<dbReference type="EMBL" id="FOLL01000032">
    <property type="protein sequence ID" value="SFC82549.1"/>
    <property type="molecule type" value="Genomic_DNA"/>
</dbReference>
<evidence type="ECO:0008006" key="3">
    <source>
        <dbReference type="Google" id="ProtNLM"/>
    </source>
</evidence>
<gene>
    <name evidence="1" type="ORF">SAMN05421747_1322</name>
</gene>
<dbReference type="Pfam" id="PF01954">
    <property type="entry name" value="AF2212-like"/>
    <property type="match status" value="1"/>
</dbReference>
<dbReference type="STRING" id="623281.SAMN05421747_1322"/>
<evidence type="ECO:0000313" key="1">
    <source>
        <dbReference type="EMBL" id="SFC82549.1"/>
    </source>
</evidence>
<evidence type="ECO:0000313" key="2">
    <source>
        <dbReference type="Proteomes" id="UP000199577"/>
    </source>
</evidence>
<reference evidence="2" key="1">
    <citation type="submission" date="2016-10" db="EMBL/GenBank/DDBJ databases">
        <authorList>
            <person name="Varghese N."/>
            <person name="Submissions S."/>
        </authorList>
    </citation>
    <scope>NUCLEOTIDE SEQUENCE [LARGE SCALE GENOMIC DNA]</scope>
    <source>
        <strain evidence="2">DSM 22900</strain>
    </source>
</reference>
<accession>A0A1I1MAZ2</accession>
<protein>
    <recommendedName>
        <fullName evidence="3">DUF2281 domain-containing protein</fullName>
    </recommendedName>
</protein>
<dbReference type="InterPro" id="IPR008203">
    <property type="entry name" value="AF2212-like"/>
</dbReference>
<dbReference type="AlphaFoldDB" id="A0A1I1MAZ2"/>
<sequence>MPEILKINAIFVEKHSNMYTAIKGIYENGVLRLLEPAPNIKKAEVIVTFLEEEKATAKKARKPGGLLRLQKNSGKRFDIPKDFNDPVDDLKDYM</sequence>
<proteinExistence type="predicted"/>